<evidence type="ECO:0000259" key="1">
    <source>
        <dbReference type="Pfam" id="PF12705"/>
    </source>
</evidence>
<comment type="caution">
    <text evidence="2">The sequence shown here is derived from an EMBL/GenBank/DDBJ whole genome shotgun (WGS) entry which is preliminary data.</text>
</comment>
<dbReference type="Proteomes" id="UP001143330">
    <property type="component" value="Unassembled WGS sequence"/>
</dbReference>
<dbReference type="Pfam" id="PF12705">
    <property type="entry name" value="PDDEXK_1"/>
    <property type="match status" value="1"/>
</dbReference>
<reference evidence="2" key="1">
    <citation type="journal article" date="2014" name="Int. J. Syst. Evol. Microbiol.">
        <title>Complete genome sequence of Corynebacterium casei LMG S-19264T (=DSM 44701T), isolated from a smear-ripened cheese.</title>
        <authorList>
            <consortium name="US DOE Joint Genome Institute (JGI-PGF)"/>
            <person name="Walter F."/>
            <person name="Albersmeier A."/>
            <person name="Kalinowski J."/>
            <person name="Ruckert C."/>
        </authorList>
    </citation>
    <scope>NUCLEOTIDE SEQUENCE</scope>
    <source>
        <strain evidence="2">VKM B-2789</strain>
    </source>
</reference>
<proteinExistence type="predicted"/>
<keyword evidence="3" id="KW-1185">Reference proteome</keyword>
<dbReference type="InterPro" id="IPR027417">
    <property type="entry name" value="P-loop_NTPase"/>
</dbReference>
<name>A0A9W6JUU8_9HYPH</name>
<dbReference type="EMBL" id="BSFM01000005">
    <property type="protein sequence ID" value="GLK82968.1"/>
    <property type="molecule type" value="Genomic_DNA"/>
</dbReference>
<dbReference type="AlphaFoldDB" id="A0A9W6JUU8"/>
<organism evidence="2 3">
    <name type="scientific">Ancylobacter defluvii</name>
    <dbReference type="NCBI Taxonomy" id="1282440"/>
    <lineage>
        <taxon>Bacteria</taxon>
        <taxon>Pseudomonadati</taxon>
        <taxon>Pseudomonadota</taxon>
        <taxon>Alphaproteobacteria</taxon>
        <taxon>Hyphomicrobiales</taxon>
        <taxon>Xanthobacteraceae</taxon>
        <taxon>Ancylobacter</taxon>
    </lineage>
</organism>
<gene>
    <name evidence="2" type="ORF">GCM10017653_10370</name>
</gene>
<accession>A0A9W6JUU8</accession>
<dbReference type="InterPro" id="IPR014153">
    <property type="entry name" value="Ds_break_AddB"/>
</dbReference>
<dbReference type="SUPFAM" id="SSF52540">
    <property type="entry name" value="P-loop containing nucleoside triphosphate hydrolases"/>
    <property type="match status" value="1"/>
</dbReference>
<evidence type="ECO:0000313" key="2">
    <source>
        <dbReference type="EMBL" id="GLK82968.1"/>
    </source>
</evidence>
<dbReference type="NCBIfam" id="TIGR02786">
    <property type="entry name" value="addB_alphas"/>
    <property type="match status" value="1"/>
</dbReference>
<dbReference type="InterPro" id="IPR038726">
    <property type="entry name" value="PDDEXK_AddAB-type"/>
</dbReference>
<reference evidence="2" key="2">
    <citation type="submission" date="2023-01" db="EMBL/GenBank/DDBJ databases">
        <authorList>
            <person name="Sun Q."/>
            <person name="Evtushenko L."/>
        </authorList>
    </citation>
    <scope>NUCLEOTIDE SEQUENCE</scope>
    <source>
        <strain evidence="2">VKM B-2789</strain>
    </source>
</reference>
<feature type="domain" description="PD-(D/E)XK endonuclease-like" evidence="1">
    <location>
        <begin position="757"/>
        <end position="991"/>
    </location>
</feature>
<sequence length="1030" mass="109419">MPASQTAFDFAEAARPMVRQPARVFTIPASAPFLPVLAEALLGGVLVPGFAPLGDPLALASATIYLPTRRAGRLFAEELRRRMGGTTLLPRIVPVGDVDEDALIFAEESAGPPKAVAPTTRRLALASLVGKWRAALSDEDGRSAVAAGPGASLALADALAGLIDEMAAQQVPWSRLDDLVPGEHDQYWDMALDFLKIAREAWPALRGEEVDGAVRRDRLIDAEAARLAALGAAAPPVIAAGSTGSMPATARLLDAVARLPHGALVLPGLDAHMSEADWRSLTQAPDPAPSHPQYGLARLLDGMHLRRAEVVALAEPAGHRRDPLLSEALLPAEATQGWANLADRLPEAARATALAEVTLIEADDAREEALAIALVLRAALEEEGRSAALITPDRDLARRVAAELLRFGVAIDDSAGEPLSESGAGRFARLVADVAAERLAPLPLAALLRHSAARFGLGRAALGQATDALELMVLRGPRPAPGAEGLVAAIAAFRPEDWHRDDPRRDVDGDQRARAADLGQRLTAALAPLAGLGPGLHAFADLVGAHRTAVAAALAGDDDASAEATPDLAALATAFDALMDGAPLAPAMSLADYAAALPHLLADTPVRPPLDAGARLRIYGPLEARLVDVDRVVLASLVEDVWPSAVRPDPWLSRPMRAGLGLDVPERRIGLAAHDFAQACGAPELILTYPRKLGGAPTVPSRFLQRLAAVSGRRAWDEVRARGERWRRVAAALDVEPAKERIRRPAPTPPAALRPTRLSVTEIETFLRDPYAIYARHVLGLRPLDPLDAPPGAGERGTAIHEALGEFAKAYPQALPADAAIRLAAFGRAAFAPLVAFPAEHALWWARFEKLMPFYLAWERGRRSHIDRVIAEAGGHVVIAGTRGPFRLNAYADRIEQRSGGGLAILDFKTGAVPTAKQTRANYSPQLPLEAAIAARGGFEGVPGEEAMELVYVKLGTAALKEISAVDREMTAQGLAQDALERVTTLVQAFENPAQPYIALRRTQFRGRSGSYDHLARVREWSVGEEEAGE</sequence>
<evidence type="ECO:0000313" key="3">
    <source>
        <dbReference type="Proteomes" id="UP001143330"/>
    </source>
</evidence>
<protein>
    <submittedName>
        <fullName evidence="2">Double-strand break repair protein AddB</fullName>
    </submittedName>
</protein>